<gene>
    <name evidence="3" type="ORF">RSF11_002109</name>
</gene>
<feature type="coiled-coil region" evidence="1">
    <location>
        <begin position="839"/>
        <end position="873"/>
    </location>
</feature>
<comment type="caution">
    <text evidence="3">The sequence shown here is derived from an EMBL/GenBank/DDBJ whole genome shotgun (WGS) entry which is preliminary data.</text>
</comment>
<dbReference type="Pfam" id="PF20155">
    <property type="entry name" value="TMP_3"/>
    <property type="match status" value="1"/>
</dbReference>
<evidence type="ECO:0000313" key="3">
    <source>
        <dbReference type="EMBL" id="ELI8102409.1"/>
    </source>
</evidence>
<organism evidence="3 4">
    <name type="scientific">Yersinia enterocolitica</name>
    <dbReference type="NCBI Taxonomy" id="630"/>
    <lineage>
        <taxon>Bacteria</taxon>
        <taxon>Pseudomonadati</taxon>
        <taxon>Pseudomonadota</taxon>
        <taxon>Gammaproteobacteria</taxon>
        <taxon>Enterobacterales</taxon>
        <taxon>Yersiniaceae</taxon>
        <taxon>Yersinia</taxon>
    </lineage>
</organism>
<accession>A0AAD2V0S0</accession>
<proteinExistence type="predicted"/>
<dbReference type="EMBL" id="ABNAVX010000009">
    <property type="protein sequence ID" value="ELI8102409.1"/>
    <property type="molecule type" value="Genomic_DNA"/>
</dbReference>
<keyword evidence="1" id="KW-0175">Coiled coil</keyword>
<evidence type="ECO:0000256" key="1">
    <source>
        <dbReference type="SAM" id="Coils"/>
    </source>
</evidence>
<evidence type="ECO:0000259" key="2">
    <source>
        <dbReference type="Pfam" id="PF20155"/>
    </source>
</evidence>
<dbReference type="RefSeq" id="WP_057625722.1">
    <property type="nucleotide sequence ID" value="NZ_CHYV01000002.1"/>
</dbReference>
<protein>
    <submittedName>
        <fullName evidence="3">Tape measure protein</fullName>
    </submittedName>
</protein>
<dbReference type="AlphaFoldDB" id="A0AAD2V0S0"/>
<feature type="coiled-coil region" evidence="1">
    <location>
        <begin position="530"/>
        <end position="557"/>
    </location>
</feature>
<dbReference type="InterPro" id="IPR013491">
    <property type="entry name" value="Tape_meas_N"/>
</dbReference>
<dbReference type="Proteomes" id="UP001182355">
    <property type="component" value="Unassembled WGS sequence"/>
</dbReference>
<sequence>MSDGKDVGGIVYQVDMELGKLITSQQQVNSRLDQMEGKFDSTAKSVERAEKSMFSLSRVATSLATALSVQQVAEYGNAWVTVSNKLVNAVRANEDLFTVTNRVFDISQDTRAGLEATATLYGRLERATRSAGTSTADLAKLTTTINKGLVVSGATAEEASSTMIQLSQALASGVLRGEEFNSISENGSRLAVALADSLGVTVGQLRAMAAEGKLTTDVVVNGLLKQSDAIAKEFGNTVLTMGQAFTVASNNITKFVGESSSVNTTLNVFNSSVISLSENLESIATVIGVVAGIIGSRYVAALTLASAAQVQKASSARQAALADNLAAQAAANQSAANLIAAQSAKVRAIEEITLAQMQKASAFNAANSTAAEVRLSAARLEAATATGNYNRALVANVLAQKQASAAASAASISGGLLRGALSLVGGPVGAATLAAGAIFYFYQKAQEAKKEANELADGVSALVGKMKEMSNVQLGAEIAKLNSSMPILNKSLAVAQEAYDNAAYSVSNYTKVIKDYGLNTTTGRQAAEALTGAQDRLAIAANELSIAQNRVDKTQNAVNIGRAALNGTLLEGIDLLRRDGQEAGVVAGMMNKLGQAINVASGAKERFNSTSLSIQRDLKAQKVLDDLYQQNELLAETDLRKRAQLKTEQELRAINADDNTVRIGREQAGAAYDKQVAQAALKKETAAATKEETAAEAAEKRRVKSLQDLSNEMAVAELKTKGLNREAAQLAAVQDLGSGASQQQIQQATQQAGQIFDIQQRIADKKAAIDADSVAKAEQQRKLDLSQLDRQLAAGDISFEQSQQRRAQISADYSRAIAEASAASAVMPQQQNAALVDPVQALANENAQKLALIQKFEEDKTLTEQQALALRNAANTQYEQARLAAQWEIWRNQSQSNQYLASSINALGQRTTNMLTGLLTGTQSAEEAMKNLAATIIQEGVNALVQMGMQQVKNIIMGQAAATTALAATAAQATAAAAAWAPAAVSASIATMGGASTVGTTAYGTALAASKGLAMAGARKNGGPVSAGEMYRVGEGGAPEIYQAGTGKQYMIPGDNGKVISNKVMQGGSGGGGTVVQQEVHFHIETTNGIDDATMQKMAAMMKTVSLNTIKDQQRPNGLLRK</sequence>
<feature type="domain" description="Tape measure protein N-terminal" evidence="2">
    <location>
        <begin position="71"/>
        <end position="258"/>
    </location>
</feature>
<reference evidence="3" key="1">
    <citation type="submission" date="2023-02" db="EMBL/GenBank/DDBJ databases">
        <authorList>
            <person name="Ashton P.M."/>
            <person name="Dallman T."/>
            <person name="Nair S."/>
            <person name="De Pinna E."/>
            <person name="Peters T."/>
            <person name="Grant K."/>
        </authorList>
    </citation>
    <scope>NUCLEOTIDE SEQUENCE</scope>
    <source>
        <strain evidence="3">01103883</strain>
    </source>
</reference>
<evidence type="ECO:0000313" key="4">
    <source>
        <dbReference type="Proteomes" id="UP001182355"/>
    </source>
</evidence>
<feature type="coiled-coil region" evidence="1">
    <location>
        <begin position="681"/>
        <end position="726"/>
    </location>
</feature>
<dbReference type="NCBIfam" id="TIGR02675">
    <property type="entry name" value="tape_meas_nterm"/>
    <property type="match status" value="1"/>
</dbReference>
<name>A0AAD2V0S0_YEREN</name>